<dbReference type="PATRIC" id="fig|1132509.6.peg.2257"/>
<dbReference type="Proteomes" id="UP000011566">
    <property type="component" value="Unassembled WGS sequence"/>
</dbReference>
<gene>
    <name evidence="1" type="ORF">C447_10007</name>
</gene>
<comment type="caution">
    <text evidence="1">The sequence shown here is derived from an EMBL/GenBank/DDBJ whole genome shotgun (WGS) entry which is preliminary data.</text>
</comment>
<dbReference type="eggNOG" id="arCOG10187">
    <property type="taxonomic scope" value="Archaea"/>
</dbReference>
<evidence type="ECO:0000313" key="2">
    <source>
        <dbReference type="Proteomes" id="UP000011566"/>
    </source>
</evidence>
<proteinExistence type="predicted"/>
<dbReference type="EMBL" id="AOMB01000030">
    <property type="protein sequence ID" value="EMA38480.1"/>
    <property type="molecule type" value="Genomic_DNA"/>
</dbReference>
<evidence type="ECO:0000313" key="1">
    <source>
        <dbReference type="EMBL" id="EMA38480.1"/>
    </source>
</evidence>
<dbReference type="AlphaFoldDB" id="M0M257"/>
<reference evidence="1 2" key="1">
    <citation type="journal article" date="2014" name="PLoS Genet.">
        <title>Phylogenetically driven sequencing of extremely halophilic archaea reveals strategies for static and dynamic osmo-response.</title>
        <authorList>
            <person name="Becker E.A."/>
            <person name="Seitzer P.M."/>
            <person name="Tritt A."/>
            <person name="Larsen D."/>
            <person name="Krusor M."/>
            <person name="Yao A.I."/>
            <person name="Wu D."/>
            <person name="Madern D."/>
            <person name="Eisen J.A."/>
            <person name="Darling A.E."/>
            <person name="Facciotti M.T."/>
        </authorList>
    </citation>
    <scope>NUCLEOTIDE SEQUENCE [LARGE SCALE GENOMIC DNA]</scope>
    <source>
        <strain evidence="1 2">100A6</strain>
    </source>
</reference>
<protein>
    <submittedName>
        <fullName evidence="1">Pre-peptidase</fullName>
    </submittedName>
</protein>
<sequence length="256" mass="27122">MARVSTVATRSSGTSYSFTVGGNLEKSTADGASINSSDEIVGNSAHGGVGNGTDAYTFTGPLYSFDFDQSGAIDVDLDGEAARVGQRPDHTLVIEGTANYSFATESYPLVSRAYGATIDQDDRRNKYGAAGSVQSGKDAYKYDGELQAFDLDGEARVTIDGKAAHVGQRPDQAVILFTDEEYASAEYEFTVSGSVREGLHDDRGEGADGYTIAGNTVSGSVWGNTYDKVAFDGQILSLSSNHDSALNVYSNYEKLQ</sequence>
<keyword evidence="2" id="KW-1185">Reference proteome</keyword>
<organism evidence="1 2">
    <name type="scientific">Halococcus hamelinensis 100A6</name>
    <dbReference type="NCBI Taxonomy" id="1132509"/>
    <lineage>
        <taxon>Archaea</taxon>
        <taxon>Methanobacteriati</taxon>
        <taxon>Methanobacteriota</taxon>
        <taxon>Stenosarchaea group</taxon>
        <taxon>Halobacteria</taxon>
        <taxon>Halobacteriales</taxon>
        <taxon>Halococcaceae</taxon>
        <taxon>Halococcus</taxon>
    </lineage>
</organism>
<accession>M0M257</accession>
<name>M0M257_9EURY</name>